<dbReference type="SUPFAM" id="SSF46894">
    <property type="entry name" value="C-terminal effector domain of the bipartite response regulators"/>
    <property type="match status" value="1"/>
</dbReference>
<dbReference type="InterPro" id="IPR013783">
    <property type="entry name" value="Ig-like_fold"/>
</dbReference>
<dbReference type="GO" id="GO:0006355">
    <property type="term" value="P:regulation of DNA-templated transcription"/>
    <property type="evidence" value="ECO:0007669"/>
    <property type="project" value="InterPro"/>
</dbReference>
<feature type="transmembrane region" description="Helical" evidence="2">
    <location>
        <begin position="756"/>
        <end position="777"/>
    </location>
</feature>
<dbReference type="GO" id="GO:0003677">
    <property type="term" value="F:DNA binding"/>
    <property type="evidence" value="ECO:0007669"/>
    <property type="project" value="InterPro"/>
</dbReference>
<dbReference type="InterPro" id="IPR011123">
    <property type="entry name" value="Y_Y_Y"/>
</dbReference>
<dbReference type="InterPro" id="IPR000792">
    <property type="entry name" value="Tscrpt_reg_LuxR_C"/>
</dbReference>
<keyword evidence="1" id="KW-0175">Coiled coil</keyword>
<dbReference type="Proteomes" id="UP000249518">
    <property type="component" value="Unassembled WGS sequence"/>
</dbReference>
<dbReference type="EMBL" id="QLSV01000004">
    <property type="protein sequence ID" value="RAR48911.1"/>
    <property type="molecule type" value="Genomic_DNA"/>
</dbReference>
<dbReference type="InterPro" id="IPR015943">
    <property type="entry name" value="WD40/YVTN_repeat-like_dom_sf"/>
</dbReference>
<organism evidence="4 5">
    <name type="scientific">Flavobacterium lacus</name>
    <dbReference type="NCBI Taxonomy" id="1353778"/>
    <lineage>
        <taxon>Bacteria</taxon>
        <taxon>Pseudomonadati</taxon>
        <taxon>Bacteroidota</taxon>
        <taxon>Flavobacteriia</taxon>
        <taxon>Flavobacteriales</taxon>
        <taxon>Flavobacteriaceae</taxon>
        <taxon>Flavobacterium</taxon>
    </lineage>
</organism>
<feature type="coiled-coil region" evidence="1">
    <location>
        <begin position="802"/>
        <end position="836"/>
    </location>
</feature>
<dbReference type="InterPro" id="IPR036388">
    <property type="entry name" value="WH-like_DNA-bd_sf"/>
</dbReference>
<feature type="transmembrane region" description="Helical" evidence="2">
    <location>
        <begin position="26"/>
        <end position="45"/>
    </location>
</feature>
<feature type="domain" description="HTH luxR-type" evidence="3">
    <location>
        <begin position="902"/>
        <end position="959"/>
    </location>
</feature>
<dbReference type="Gene3D" id="2.130.10.10">
    <property type="entry name" value="YVTN repeat-like/Quinoprotein amine dehydrogenase"/>
    <property type="match status" value="2"/>
</dbReference>
<dbReference type="Pfam" id="PF07495">
    <property type="entry name" value="Y_Y_Y"/>
    <property type="match status" value="1"/>
</dbReference>
<evidence type="ECO:0000259" key="3">
    <source>
        <dbReference type="SMART" id="SM00421"/>
    </source>
</evidence>
<evidence type="ECO:0000313" key="4">
    <source>
        <dbReference type="EMBL" id="RAR48911.1"/>
    </source>
</evidence>
<keyword evidence="2" id="KW-1133">Transmembrane helix</keyword>
<dbReference type="Pfam" id="PF07494">
    <property type="entry name" value="Reg_prop"/>
    <property type="match status" value="1"/>
</dbReference>
<dbReference type="Gene3D" id="2.60.40.10">
    <property type="entry name" value="Immunoglobulins"/>
    <property type="match status" value="1"/>
</dbReference>
<name>A0A328WRT5_9FLAO</name>
<dbReference type="SMART" id="SM00421">
    <property type="entry name" value="HTH_LUXR"/>
    <property type="match status" value="1"/>
</dbReference>
<gene>
    <name evidence="4" type="ORF">B0I10_10447</name>
</gene>
<dbReference type="Gene3D" id="1.10.10.10">
    <property type="entry name" value="Winged helix-like DNA-binding domain superfamily/Winged helix DNA-binding domain"/>
    <property type="match status" value="1"/>
</dbReference>
<dbReference type="InterPro" id="IPR016032">
    <property type="entry name" value="Sig_transdc_resp-reg_C-effctor"/>
</dbReference>
<keyword evidence="2" id="KW-0812">Transmembrane</keyword>
<keyword evidence="5" id="KW-1185">Reference proteome</keyword>
<dbReference type="InterPro" id="IPR011047">
    <property type="entry name" value="Quinoprotein_ADH-like_sf"/>
</dbReference>
<protein>
    <submittedName>
        <fullName evidence="4">Regulatory LuxR family protein</fullName>
    </submittedName>
</protein>
<dbReference type="AlphaFoldDB" id="A0A328WRT5"/>
<evidence type="ECO:0000313" key="5">
    <source>
        <dbReference type="Proteomes" id="UP000249518"/>
    </source>
</evidence>
<evidence type="ECO:0000256" key="2">
    <source>
        <dbReference type="SAM" id="Phobius"/>
    </source>
</evidence>
<evidence type="ECO:0000256" key="1">
    <source>
        <dbReference type="SAM" id="Coils"/>
    </source>
</evidence>
<dbReference type="SUPFAM" id="SSF50998">
    <property type="entry name" value="Quinoprotein alcohol dehydrogenase-like"/>
    <property type="match status" value="1"/>
</dbReference>
<dbReference type="InterPro" id="IPR011110">
    <property type="entry name" value="Reg_prop"/>
</dbReference>
<accession>A0A328WRT5</accession>
<keyword evidence="2" id="KW-0472">Membrane</keyword>
<reference evidence="4 5" key="1">
    <citation type="submission" date="2018-06" db="EMBL/GenBank/DDBJ databases">
        <title>Genomic Encyclopedia of Type Strains, Phase III (KMG-III): the genomes of soil and plant-associated and newly described type strains.</title>
        <authorList>
            <person name="Whitman W."/>
        </authorList>
    </citation>
    <scope>NUCLEOTIDE SEQUENCE [LARGE SCALE GENOMIC DNA]</scope>
    <source>
        <strain evidence="4 5">CGMCC 1.12504</strain>
    </source>
</reference>
<comment type="caution">
    <text evidence="4">The sequence shown here is derived from an EMBL/GenBank/DDBJ whole genome shotgun (WGS) entry which is preliminary data.</text>
</comment>
<proteinExistence type="predicted"/>
<sequence length="962" mass="111548">MLYFYSFKTITIRMLNKLFNLKKRQLLLLNWISKCSIFILPLVGFSQELPPIIKFSPSTYKAANQNWMIAQNKQNVMFFANNDGLLEFNGSEWTLYPSPNESIIRSVKVIDDKIYSGCYMEFGYWKRKSDGLLEYISLSEKVKSKILDDEQFWNILQFDHWVIFQSLNQIFTYDTKNETFKTIKPKSGVFKAYAVAKSIYFQTIKDGLFEIENGSSKLISNDPFFTNNKIVSIYKRNDGLLMLTQHDGFYEFKENKLSKWITDADIELKNSSVYCAHQYDNSSYVIGTVSNGIFIINLEGKTDYHITQSKGISNNTALSLFEDADKNIWIGLDNGINCVNLTSPIRSYYDDSGKLGTVYASTIHKDKLYVGTNQGLFYKNKDGIDTFKFILGTKGQVWSLFSYDDLLFCGHDSGTFLVENQTATSIYNASGTWKFEPSPLNKNILLQGNYSGISVLEKTNNTWQFKNKIKGFDYSSKYFEFSTSNEIIISHEYKGIFRIKTDPSYSKVTLFEAHENPKKGKNASIANFNNTIYYASKEGIFAFSNKDKRFEQSEKLSSIFQKDEYLSGKLMSDESNRLWFFSKNYINYFSYGKLSSTLKHNVIPIPSSLTNSMLGYENISQLSESLYLVGTTDGYYTISIDDLLFNNNHLYITNISTNKQNQLSTFESMEEEGNFKSNNNNITFSYTVPKYNKYIIAEFQYKLEGFQNEWSQWSSKSTVNFKNLRPGNYTFIVRSKIGNSISENSEKYSFTILKPWYATNLALIIYILLLLILAYFINKAYQKYYFKQQEKLIDENNRLLEIKELETEQELMRIKNQQLEQDFESKNRELAASTMNLIKKNELLSMIKEDLKNTTETLPNKSLKSLITNINKNINEEDSWNVFVDAFNNADKDFLKKIKIAHQSLTPNDLRLCAFLRLNLSSKEIAPLLNISVRSVEIKRYRLRKKMDLSHEQGLVEYILSI</sequence>